<evidence type="ECO:0000313" key="1">
    <source>
        <dbReference type="EMBL" id="KAF9533243.1"/>
    </source>
</evidence>
<dbReference type="Proteomes" id="UP000807306">
    <property type="component" value="Unassembled WGS sequence"/>
</dbReference>
<keyword evidence="2" id="KW-1185">Reference proteome</keyword>
<dbReference type="EMBL" id="MU157829">
    <property type="protein sequence ID" value="KAF9533243.1"/>
    <property type="molecule type" value="Genomic_DNA"/>
</dbReference>
<evidence type="ECO:0000313" key="2">
    <source>
        <dbReference type="Proteomes" id="UP000807306"/>
    </source>
</evidence>
<gene>
    <name evidence="1" type="ORF">CPB83DRAFT_846115</name>
</gene>
<dbReference type="AlphaFoldDB" id="A0A9P6ENY5"/>
<organism evidence="1 2">
    <name type="scientific">Crepidotus variabilis</name>
    <dbReference type="NCBI Taxonomy" id="179855"/>
    <lineage>
        <taxon>Eukaryota</taxon>
        <taxon>Fungi</taxon>
        <taxon>Dikarya</taxon>
        <taxon>Basidiomycota</taxon>
        <taxon>Agaricomycotina</taxon>
        <taxon>Agaricomycetes</taxon>
        <taxon>Agaricomycetidae</taxon>
        <taxon>Agaricales</taxon>
        <taxon>Agaricineae</taxon>
        <taxon>Crepidotaceae</taxon>
        <taxon>Crepidotus</taxon>
    </lineage>
</organism>
<name>A0A9P6ENY5_9AGAR</name>
<proteinExistence type="predicted"/>
<protein>
    <submittedName>
        <fullName evidence="1">Uncharacterized protein</fullName>
    </submittedName>
</protein>
<accession>A0A9P6ENY5</accession>
<reference evidence="1" key="1">
    <citation type="submission" date="2020-11" db="EMBL/GenBank/DDBJ databases">
        <authorList>
            <consortium name="DOE Joint Genome Institute"/>
            <person name="Ahrendt S."/>
            <person name="Riley R."/>
            <person name="Andreopoulos W."/>
            <person name="Labutti K."/>
            <person name="Pangilinan J."/>
            <person name="Ruiz-Duenas F.J."/>
            <person name="Barrasa J.M."/>
            <person name="Sanchez-Garcia M."/>
            <person name="Camarero S."/>
            <person name="Miyauchi S."/>
            <person name="Serrano A."/>
            <person name="Linde D."/>
            <person name="Babiker R."/>
            <person name="Drula E."/>
            <person name="Ayuso-Fernandez I."/>
            <person name="Pacheco R."/>
            <person name="Padilla G."/>
            <person name="Ferreira P."/>
            <person name="Barriuso J."/>
            <person name="Kellner H."/>
            <person name="Castanera R."/>
            <person name="Alfaro M."/>
            <person name="Ramirez L."/>
            <person name="Pisabarro A.G."/>
            <person name="Kuo A."/>
            <person name="Tritt A."/>
            <person name="Lipzen A."/>
            <person name="He G."/>
            <person name="Yan M."/>
            <person name="Ng V."/>
            <person name="Cullen D."/>
            <person name="Martin F."/>
            <person name="Rosso M.-N."/>
            <person name="Henrissat B."/>
            <person name="Hibbett D."/>
            <person name="Martinez A.T."/>
            <person name="Grigoriev I.V."/>
        </authorList>
    </citation>
    <scope>NUCLEOTIDE SEQUENCE</scope>
    <source>
        <strain evidence="1">CBS 506.95</strain>
    </source>
</reference>
<comment type="caution">
    <text evidence="1">The sequence shown here is derived from an EMBL/GenBank/DDBJ whole genome shotgun (WGS) entry which is preliminary data.</text>
</comment>
<sequence>MAASKLVAVYWLPLSEASRWIRPRATVCSEGYFHRSATLHVLVRRASQRKWALRSSYPNPRLCQSGRIVHTSNAWFHDLFTDCEDYVECVETSKANKSDALSPSPRRPSSSTKTSTFHLVLVLPEALVRGFTVCHPPGLDAFTSLQC</sequence>